<keyword evidence="3" id="KW-1185">Reference proteome</keyword>
<feature type="region of interest" description="Disordered" evidence="1">
    <location>
        <begin position="237"/>
        <end position="315"/>
    </location>
</feature>
<name>A0A445KI06_GLYSO</name>
<proteinExistence type="predicted"/>
<evidence type="ECO:0000313" key="3">
    <source>
        <dbReference type="Proteomes" id="UP000289340"/>
    </source>
</evidence>
<feature type="region of interest" description="Disordered" evidence="1">
    <location>
        <begin position="1"/>
        <end position="122"/>
    </location>
</feature>
<feature type="compositionally biased region" description="Polar residues" evidence="1">
    <location>
        <begin position="51"/>
        <end position="75"/>
    </location>
</feature>
<reference evidence="2 3" key="1">
    <citation type="submission" date="2018-09" db="EMBL/GenBank/DDBJ databases">
        <title>A high-quality reference genome of wild soybean provides a powerful tool to mine soybean genomes.</title>
        <authorList>
            <person name="Xie M."/>
            <person name="Chung C.Y.L."/>
            <person name="Li M.-W."/>
            <person name="Wong F.-L."/>
            <person name="Chan T.-F."/>
            <person name="Lam H.-M."/>
        </authorList>
    </citation>
    <scope>NUCLEOTIDE SEQUENCE [LARGE SCALE GENOMIC DNA]</scope>
    <source>
        <strain evidence="3">cv. W05</strain>
        <tissue evidence="2">Hypocotyl of etiolated seedlings</tissue>
    </source>
</reference>
<organism evidence="2 3">
    <name type="scientific">Glycine soja</name>
    <name type="common">Wild soybean</name>
    <dbReference type="NCBI Taxonomy" id="3848"/>
    <lineage>
        <taxon>Eukaryota</taxon>
        <taxon>Viridiplantae</taxon>
        <taxon>Streptophyta</taxon>
        <taxon>Embryophyta</taxon>
        <taxon>Tracheophyta</taxon>
        <taxon>Spermatophyta</taxon>
        <taxon>Magnoliopsida</taxon>
        <taxon>eudicotyledons</taxon>
        <taxon>Gunneridae</taxon>
        <taxon>Pentapetalae</taxon>
        <taxon>rosids</taxon>
        <taxon>fabids</taxon>
        <taxon>Fabales</taxon>
        <taxon>Fabaceae</taxon>
        <taxon>Papilionoideae</taxon>
        <taxon>50 kb inversion clade</taxon>
        <taxon>NPAAA clade</taxon>
        <taxon>indigoferoid/millettioid clade</taxon>
        <taxon>Phaseoleae</taxon>
        <taxon>Glycine</taxon>
        <taxon>Glycine subgen. Soja</taxon>
    </lineage>
</organism>
<comment type="caution">
    <text evidence="2">The sequence shown here is derived from an EMBL/GenBank/DDBJ whole genome shotgun (WGS) entry which is preliminary data.</text>
</comment>
<dbReference type="AlphaFoldDB" id="A0A445KI06"/>
<accession>A0A445KI06</accession>
<evidence type="ECO:0000256" key="1">
    <source>
        <dbReference type="SAM" id="MobiDB-lite"/>
    </source>
</evidence>
<dbReference type="PANTHER" id="PTHR33673:SF35">
    <property type="match status" value="1"/>
</dbReference>
<dbReference type="EMBL" id="QZWG01000005">
    <property type="protein sequence ID" value="RZC10571.1"/>
    <property type="molecule type" value="Genomic_DNA"/>
</dbReference>
<dbReference type="Gramene" id="XM_028375123.1">
    <property type="protein sequence ID" value="XP_028230924.1"/>
    <property type="gene ID" value="LOC114411436"/>
</dbReference>
<feature type="compositionally biased region" description="Polar residues" evidence="1">
    <location>
        <begin position="255"/>
        <end position="271"/>
    </location>
</feature>
<protein>
    <submittedName>
        <fullName evidence="2">Uncharacterized protein</fullName>
    </submittedName>
</protein>
<feature type="compositionally biased region" description="Low complexity" evidence="1">
    <location>
        <begin position="39"/>
        <end position="50"/>
    </location>
</feature>
<dbReference type="Proteomes" id="UP000289340">
    <property type="component" value="Chromosome 5"/>
</dbReference>
<feature type="compositionally biased region" description="Basic and acidic residues" evidence="1">
    <location>
        <begin position="1"/>
        <end position="28"/>
    </location>
</feature>
<evidence type="ECO:0000313" key="2">
    <source>
        <dbReference type="EMBL" id="RZC10571.1"/>
    </source>
</evidence>
<gene>
    <name evidence="2" type="ORF">D0Y65_011039</name>
</gene>
<dbReference type="PANTHER" id="PTHR33673">
    <property type="entry name" value="SUPPRESSOR SRP40-LIKE PROTEIN"/>
    <property type="match status" value="1"/>
</dbReference>
<sequence length="327" mass="35551">METGVDNKKTGEHDFQQASQLKEEEQERTNNSNLDEAHPSSPSQSRKPSSALESSQSKPSASETIPTNVESQTPAESGEDDVPNSSMPKHEHGDVVVRANNQGAEIQNPPVQVMERSGESGASPRYVFPSHVFSNSNANSTVEWSTASTESLFSIYMGNMSFSNELICFKSGELDKPGDVCMHDQTNASPTHQPDAQAENKFNDISKRTYELQLLHEKSSKAAEAKAAETMREVIMESSQTTENVGKGDDKASNFHRQSNGSASSYAFQSSKGRDRSVSSKGAGEKQNQQKQPDEDEAPSAADQAPKSSTNAPNKWLNCFSCCICCN</sequence>